<evidence type="ECO:0008006" key="3">
    <source>
        <dbReference type="Google" id="ProtNLM"/>
    </source>
</evidence>
<sequence>MISLGSYWNDGKKWFFAVTEDGVSTTNAYEGRQGAIRALGEAGYTESEANKLLTNIVVRRFDDADILDAPADCRILEDEDGLKNYVAVDPSGMRARTVHDTPAAALAEAVEQPQPGMR</sequence>
<protein>
    <recommendedName>
        <fullName evidence="3">DUF1508 domain-containing protein</fullName>
    </recommendedName>
</protein>
<dbReference type="RefSeq" id="WP_320315990.1">
    <property type="nucleotide sequence ID" value="NZ_JAVIIX010000003.1"/>
</dbReference>
<accession>A0ABU4X9I6</accession>
<organism evidence="1 2">
    <name type="scientific">Mesorhizobium dulcispinae</name>
    <dbReference type="NCBI Taxonomy" id="3072316"/>
    <lineage>
        <taxon>Bacteria</taxon>
        <taxon>Pseudomonadati</taxon>
        <taxon>Pseudomonadota</taxon>
        <taxon>Alphaproteobacteria</taxon>
        <taxon>Hyphomicrobiales</taxon>
        <taxon>Phyllobacteriaceae</taxon>
        <taxon>Mesorhizobium</taxon>
    </lineage>
</organism>
<evidence type="ECO:0000313" key="1">
    <source>
        <dbReference type="EMBL" id="MDX8471461.1"/>
    </source>
</evidence>
<reference evidence="1 2" key="1">
    <citation type="submission" date="2023-08" db="EMBL/GenBank/DDBJ databases">
        <title>Implementing the SeqCode for naming new Mesorhizobium species isolated from Vachellia karroo root nodules.</title>
        <authorList>
            <person name="Van Lill M."/>
        </authorList>
    </citation>
    <scope>NUCLEOTIDE SEQUENCE [LARGE SCALE GENOMIC DNA]</scope>
    <source>
        <strain evidence="1 2">VK23A</strain>
    </source>
</reference>
<dbReference type="Proteomes" id="UP001271780">
    <property type="component" value="Unassembled WGS sequence"/>
</dbReference>
<keyword evidence="2" id="KW-1185">Reference proteome</keyword>
<evidence type="ECO:0000313" key="2">
    <source>
        <dbReference type="Proteomes" id="UP001271780"/>
    </source>
</evidence>
<gene>
    <name evidence="1" type="ORF">RFM27_05200</name>
</gene>
<proteinExistence type="predicted"/>
<comment type="caution">
    <text evidence="1">The sequence shown here is derived from an EMBL/GenBank/DDBJ whole genome shotgun (WGS) entry which is preliminary data.</text>
</comment>
<name>A0ABU4X9I6_9HYPH</name>
<dbReference type="EMBL" id="JAVIIZ010000002">
    <property type="protein sequence ID" value="MDX8471461.1"/>
    <property type="molecule type" value="Genomic_DNA"/>
</dbReference>